<dbReference type="AlphaFoldDB" id="A0A917P4M3"/>
<reference evidence="2" key="2">
    <citation type="submission" date="2020-09" db="EMBL/GenBank/DDBJ databases">
        <authorList>
            <person name="Sun Q."/>
            <person name="Ohkuma M."/>
        </authorList>
    </citation>
    <scope>NUCLEOTIDE SEQUENCE</scope>
    <source>
        <strain evidence="2">JCM 14371</strain>
    </source>
</reference>
<sequence length="173" mass="19117">MRLDMKKILILTAFAMGSLAAAQTTTTTTTTTETTAPAMMAAPAMTPEESFAKAQEYATQADVAYPIPFYDRTLWKAAVDAAYMAASGDMGNRDYTAYLGQLYTKTQWWINAYNVWTKLSDLTDAEKDWAALSAAKLAYIALNRGDKTTAKMYVDKGMSWKSTPSLMAIQKRL</sequence>
<comment type="caution">
    <text evidence="2">The sequence shown here is derived from an EMBL/GenBank/DDBJ whole genome shotgun (WGS) entry which is preliminary data.</text>
</comment>
<feature type="signal peptide" evidence="1">
    <location>
        <begin position="1"/>
        <end position="22"/>
    </location>
</feature>
<evidence type="ECO:0000256" key="1">
    <source>
        <dbReference type="SAM" id="SignalP"/>
    </source>
</evidence>
<evidence type="ECO:0000313" key="2">
    <source>
        <dbReference type="EMBL" id="GGJ61508.1"/>
    </source>
</evidence>
<name>A0A917P4M3_9DEIO</name>
<protein>
    <submittedName>
        <fullName evidence="2">Uncharacterized protein</fullName>
    </submittedName>
</protein>
<keyword evidence="3" id="KW-1185">Reference proteome</keyword>
<keyword evidence="1" id="KW-0732">Signal</keyword>
<dbReference type="Proteomes" id="UP000635726">
    <property type="component" value="Unassembled WGS sequence"/>
</dbReference>
<reference evidence="2" key="1">
    <citation type="journal article" date="2014" name="Int. J. Syst. Evol. Microbiol.">
        <title>Complete genome sequence of Corynebacterium casei LMG S-19264T (=DSM 44701T), isolated from a smear-ripened cheese.</title>
        <authorList>
            <consortium name="US DOE Joint Genome Institute (JGI-PGF)"/>
            <person name="Walter F."/>
            <person name="Albersmeier A."/>
            <person name="Kalinowski J."/>
            <person name="Ruckert C."/>
        </authorList>
    </citation>
    <scope>NUCLEOTIDE SEQUENCE</scope>
    <source>
        <strain evidence="2">JCM 14371</strain>
    </source>
</reference>
<organism evidence="2 3">
    <name type="scientific">Deinococcus aquiradiocola</name>
    <dbReference type="NCBI Taxonomy" id="393059"/>
    <lineage>
        <taxon>Bacteria</taxon>
        <taxon>Thermotogati</taxon>
        <taxon>Deinococcota</taxon>
        <taxon>Deinococci</taxon>
        <taxon>Deinococcales</taxon>
        <taxon>Deinococcaceae</taxon>
        <taxon>Deinococcus</taxon>
    </lineage>
</organism>
<evidence type="ECO:0000313" key="3">
    <source>
        <dbReference type="Proteomes" id="UP000635726"/>
    </source>
</evidence>
<dbReference type="EMBL" id="BMOE01000001">
    <property type="protein sequence ID" value="GGJ61508.1"/>
    <property type="molecule type" value="Genomic_DNA"/>
</dbReference>
<proteinExistence type="predicted"/>
<feature type="chain" id="PRO_5037043700" evidence="1">
    <location>
        <begin position="23"/>
        <end position="173"/>
    </location>
</feature>
<gene>
    <name evidence="2" type="ORF">GCM10008939_01570</name>
</gene>
<accession>A0A917P4M3</accession>